<dbReference type="OrthoDB" id="419598at2759"/>
<dbReference type="Proteomes" id="UP000034841">
    <property type="component" value="Unassembled WGS sequence"/>
</dbReference>
<feature type="domain" description="NmrA-like" evidence="3">
    <location>
        <begin position="4"/>
        <end position="252"/>
    </location>
</feature>
<dbReference type="PANTHER" id="PTHR47706:SF9">
    <property type="entry name" value="NMRA-LIKE DOMAIN-CONTAINING PROTEIN-RELATED"/>
    <property type="match status" value="1"/>
</dbReference>
<protein>
    <recommendedName>
        <fullName evidence="3">NmrA-like domain-containing protein</fullName>
    </recommendedName>
</protein>
<dbReference type="SUPFAM" id="SSF51735">
    <property type="entry name" value="NAD(P)-binding Rossmann-fold domains"/>
    <property type="match status" value="1"/>
</dbReference>
<evidence type="ECO:0000259" key="3">
    <source>
        <dbReference type="Pfam" id="PF05368"/>
    </source>
</evidence>
<gene>
    <name evidence="4" type="ORF">CFO_g607</name>
</gene>
<sequence length="319" mass="35424">MSTKIKVAVAGASGVTGTSVVNALLATPEKFEVTALARPASVGKREYVELAERGVIITPVELCESDELVQALTGQDVVIECMTLNQLEQEKALVNASSKAGVGRYVPSFFGPCCPPRGVMLAREMKEEVLNHIKKLYLPYTAIDVGWWYQLSFPPLPSGRFKAKFEYSTVEVVGDGNQPWAVTDNRDIGKYVAKIIADPRTLNKMVFCHNQIWSQNEALKLLEKMSGESIPRVYVTKEELESSISECEAEMAKSNQTDMLKLGMSQYKHLLGIRGDNTPEKAKYLGYLDARELYPEIEAIPLESYIQDMLDGKLKAPYS</sequence>
<evidence type="ECO:0000256" key="2">
    <source>
        <dbReference type="ARBA" id="ARBA00023002"/>
    </source>
</evidence>
<dbReference type="AlphaFoldDB" id="A0A0F8B509"/>
<dbReference type="GO" id="GO:0016491">
    <property type="term" value="F:oxidoreductase activity"/>
    <property type="evidence" value="ECO:0007669"/>
    <property type="project" value="UniProtKB-KW"/>
</dbReference>
<dbReference type="InterPro" id="IPR008030">
    <property type="entry name" value="NmrA-like"/>
</dbReference>
<keyword evidence="1" id="KW-0521">NADP</keyword>
<dbReference type="CDD" id="cd05259">
    <property type="entry name" value="PCBER_SDR_a"/>
    <property type="match status" value="1"/>
</dbReference>
<dbReference type="InterPro" id="IPR051609">
    <property type="entry name" value="NmrA/Isoflavone_reductase-like"/>
</dbReference>
<proteinExistence type="predicted"/>
<keyword evidence="2" id="KW-0560">Oxidoreductase</keyword>
<accession>A0A0F8B509</accession>
<dbReference type="Pfam" id="PF05368">
    <property type="entry name" value="NmrA"/>
    <property type="match status" value="1"/>
</dbReference>
<reference evidence="4 5" key="1">
    <citation type="submission" date="2015-04" db="EMBL/GenBank/DDBJ databases">
        <title>Genome sequence of Ceratocystis platani, a major pathogen of plane trees.</title>
        <authorList>
            <person name="Belbahri L."/>
        </authorList>
    </citation>
    <scope>NUCLEOTIDE SEQUENCE [LARGE SCALE GENOMIC DNA]</scope>
    <source>
        <strain evidence="4 5">CFO</strain>
    </source>
</reference>
<dbReference type="PANTHER" id="PTHR47706">
    <property type="entry name" value="NMRA-LIKE FAMILY PROTEIN"/>
    <property type="match status" value="1"/>
</dbReference>
<dbReference type="EMBL" id="LBBL01000020">
    <property type="protein sequence ID" value="KKF97046.1"/>
    <property type="molecule type" value="Genomic_DNA"/>
</dbReference>
<dbReference type="InterPro" id="IPR045312">
    <property type="entry name" value="PCBER-like"/>
</dbReference>
<organism evidence="4 5">
    <name type="scientific">Ceratocystis fimbriata f. sp. platani</name>
    <dbReference type="NCBI Taxonomy" id="88771"/>
    <lineage>
        <taxon>Eukaryota</taxon>
        <taxon>Fungi</taxon>
        <taxon>Dikarya</taxon>
        <taxon>Ascomycota</taxon>
        <taxon>Pezizomycotina</taxon>
        <taxon>Sordariomycetes</taxon>
        <taxon>Hypocreomycetidae</taxon>
        <taxon>Microascales</taxon>
        <taxon>Ceratocystidaceae</taxon>
        <taxon>Ceratocystis</taxon>
    </lineage>
</organism>
<evidence type="ECO:0000313" key="5">
    <source>
        <dbReference type="Proteomes" id="UP000034841"/>
    </source>
</evidence>
<dbReference type="Gene3D" id="3.90.25.10">
    <property type="entry name" value="UDP-galactose 4-epimerase, domain 1"/>
    <property type="match status" value="1"/>
</dbReference>
<dbReference type="InterPro" id="IPR036291">
    <property type="entry name" value="NAD(P)-bd_dom_sf"/>
</dbReference>
<evidence type="ECO:0000256" key="1">
    <source>
        <dbReference type="ARBA" id="ARBA00022857"/>
    </source>
</evidence>
<comment type="caution">
    <text evidence="4">The sequence shown here is derived from an EMBL/GenBank/DDBJ whole genome shotgun (WGS) entry which is preliminary data.</text>
</comment>
<keyword evidence="5" id="KW-1185">Reference proteome</keyword>
<name>A0A0F8B509_CERFI</name>
<dbReference type="Gene3D" id="3.40.50.720">
    <property type="entry name" value="NAD(P)-binding Rossmann-like Domain"/>
    <property type="match status" value="1"/>
</dbReference>
<evidence type="ECO:0000313" key="4">
    <source>
        <dbReference type="EMBL" id="KKF97046.1"/>
    </source>
</evidence>